<evidence type="ECO:0000313" key="3">
    <source>
        <dbReference type="EMBL" id="OAM15444.1"/>
    </source>
</evidence>
<dbReference type="PANTHER" id="PTHR42208:SF1">
    <property type="entry name" value="HEAVY METAL TRANSPORTER"/>
    <property type="match status" value="1"/>
</dbReference>
<organism evidence="3 4">
    <name type="scientific">Eikenella corrodens</name>
    <dbReference type="NCBI Taxonomy" id="539"/>
    <lineage>
        <taxon>Bacteria</taxon>
        <taxon>Pseudomonadati</taxon>
        <taxon>Pseudomonadota</taxon>
        <taxon>Betaproteobacteria</taxon>
        <taxon>Neisseriales</taxon>
        <taxon>Neisseriaceae</taxon>
        <taxon>Eikenella</taxon>
    </lineage>
</organism>
<protein>
    <recommendedName>
        <fullName evidence="2">Urease accessory protein UreH-like transmembrane domain-containing protein</fullName>
    </recommendedName>
</protein>
<keyword evidence="1" id="KW-1133">Transmembrane helix</keyword>
<reference evidence="4" key="1">
    <citation type="submission" date="2016-05" db="EMBL/GenBank/DDBJ databases">
        <title>Draft genome of Corynebacterium afermentans subsp. afermentans LCDC 88199T.</title>
        <authorList>
            <person name="Bernier A.-M."/>
            <person name="Bernard K."/>
        </authorList>
    </citation>
    <scope>NUCLEOTIDE SEQUENCE [LARGE SCALE GENOMIC DNA]</scope>
    <source>
        <strain evidence="4">NML01-0328</strain>
    </source>
</reference>
<keyword evidence="1" id="KW-0472">Membrane</keyword>
<dbReference type="EMBL" id="LXSF01000012">
    <property type="protein sequence ID" value="OAM15444.1"/>
    <property type="molecule type" value="Genomic_DNA"/>
</dbReference>
<gene>
    <name evidence="3" type="ORF">A7P85_09715</name>
</gene>
<accession>A0A1A9RA66</accession>
<evidence type="ECO:0000256" key="1">
    <source>
        <dbReference type="SAM" id="Phobius"/>
    </source>
</evidence>
<feature type="domain" description="Urease accessory protein UreH-like transmembrane" evidence="2">
    <location>
        <begin position="11"/>
        <end position="210"/>
    </location>
</feature>
<feature type="transmembrane region" description="Helical" evidence="1">
    <location>
        <begin position="79"/>
        <end position="100"/>
    </location>
</feature>
<name>A0A1A9RA66_EIKCO</name>
<dbReference type="Pfam" id="PF13386">
    <property type="entry name" value="DsbD_2"/>
    <property type="match status" value="1"/>
</dbReference>
<dbReference type="AlphaFoldDB" id="A0A1A9RA66"/>
<proteinExistence type="predicted"/>
<feature type="transmembrane region" description="Helical" evidence="1">
    <location>
        <begin position="168"/>
        <end position="189"/>
    </location>
</feature>
<evidence type="ECO:0000313" key="4">
    <source>
        <dbReference type="Proteomes" id="UP000078003"/>
    </source>
</evidence>
<feature type="transmembrane region" description="Helical" evidence="1">
    <location>
        <begin position="45"/>
        <end position="67"/>
    </location>
</feature>
<sequence length="228" mass="24224">MVSTLTLLSLAATGFLGGGHCAGMCGGLSTAFALQLPPQVGRVKLIVLMNLGRIGSYTFIGLLLGALGQFGISLDQTRLLQHILFAAANLLLLFIGLYLAGLNAYAAQVEKLGRPVWRRLNPLLNRLLPIQNTPACFGVGLLWGWLPCGMVYSASLYALGSGKAVDGALMMLAFGLGTLPNLLAMGLFANQLKGLLQHPRFRLVAGLSVSLWAAWQLWHGVAVWLQAG</sequence>
<dbReference type="RefSeq" id="WP_064104760.1">
    <property type="nucleotide sequence ID" value="NZ_LXSF01000012.1"/>
</dbReference>
<evidence type="ECO:0000259" key="2">
    <source>
        <dbReference type="Pfam" id="PF13386"/>
    </source>
</evidence>
<dbReference type="Proteomes" id="UP000078003">
    <property type="component" value="Unassembled WGS sequence"/>
</dbReference>
<dbReference type="PANTHER" id="PTHR42208">
    <property type="entry name" value="HEAVY METAL TRANSPORTER-RELATED"/>
    <property type="match status" value="1"/>
</dbReference>
<feature type="transmembrane region" description="Helical" evidence="1">
    <location>
        <begin position="201"/>
        <end position="218"/>
    </location>
</feature>
<comment type="caution">
    <text evidence="3">The sequence shown here is derived from an EMBL/GenBank/DDBJ whole genome shotgun (WGS) entry which is preliminary data.</text>
</comment>
<keyword evidence="1" id="KW-0812">Transmembrane</keyword>
<dbReference type="InterPro" id="IPR039447">
    <property type="entry name" value="UreH-like_TM_dom"/>
</dbReference>